<name>A5G3R9_GEOUR</name>
<accession>A5G3R9</accession>
<gene>
    <name evidence="3" type="ordered locus">Gura_2254</name>
</gene>
<feature type="domain" description="PKD/Chitinase" evidence="2">
    <location>
        <begin position="610"/>
        <end position="698"/>
    </location>
</feature>
<feature type="domain" description="PKD/Chitinase" evidence="2">
    <location>
        <begin position="226"/>
        <end position="316"/>
    </location>
</feature>
<reference evidence="3 4" key="1">
    <citation type="submission" date="2007-05" db="EMBL/GenBank/DDBJ databases">
        <title>Complete sequence of Geobacter uraniireducens Rf4.</title>
        <authorList>
            <consortium name="US DOE Joint Genome Institute"/>
            <person name="Copeland A."/>
            <person name="Lucas S."/>
            <person name="Lapidus A."/>
            <person name="Barry K."/>
            <person name="Detter J.C."/>
            <person name="Glavina del Rio T."/>
            <person name="Hammon N."/>
            <person name="Israni S."/>
            <person name="Dalin E."/>
            <person name="Tice H."/>
            <person name="Pitluck S."/>
            <person name="Chertkov O."/>
            <person name="Brettin T."/>
            <person name="Bruce D."/>
            <person name="Han C."/>
            <person name="Schmutz J."/>
            <person name="Larimer F."/>
            <person name="Land M."/>
            <person name="Hauser L."/>
            <person name="Kyrpides N."/>
            <person name="Mikhailova N."/>
            <person name="Shelobolina E."/>
            <person name="Aklujkar M."/>
            <person name="Lovley D."/>
            <person name="Richardson P."/>
        </authorList>
    </citation>
    <scope>NUCLEOTIDE SEQUENCE [LARGE SCALE GENOMIC DNA]</scope>
    <source>
        <strain evidence="3 4">Rf4</strain>
    </source>
</reference>
<dbReference type="PROSITE" id="PS51257">
    <property type="entry name" value="PROKAR_LIPOPROTEIN"/>
    <property type="match status" value="1"/>
</dbReference>
<evidence type="ECO:0000256" key="1">
    <source>
        <dbReference type="SAM" id="SignalP"/>
    </source>
</evidence>
<dbReference type="GO" id="GO:0031410">
    <property type="term" value="C:cytoplasmic vesicle"/>
    <property type="evidence" value="ECO:0007669"/>
    <property type="project" value="TreeGrafter"/>
</dbReference>
<sequence length="1011" mass="102826">MFLRPFKVALLAGILSTLVVACGGGGGNAANNRITAAIAGPVQNVPVGTLVTLDGSRSTGADGRLITYNWAFVSKPSGSNSVLSVATIVNPTFIPDLPGTYVLSLVVNDGQIYSSPATVTITASITNSAPVSNAGPPQNVVVNNLVTLDGSKSSDADNDLITYNWSISAKPAGSNSVLSNGTIVNPTFTPDLAGEYILSLTVNDDELSSIAATVTVTASLPNAVPLADAGTNQNVLTGAVVTLDGSKSSDANGDLLSYSWSFTSKPEGSNATLSNDKVVNPTFTVDLVGAYVLNLVVNDGKANSTSATVTINANAARANSVPLADAGITQNVKINTKITLDGSKSSDADGDLIAYSWSFASKPDGSNAVLSDATIVNPTFTADLAGAYVLNLVVNDGIVDSAVATVTVNAEIALTNSVPVADAGITQNVRAGIAITLDGSKSSDADGDLLTYKWAFVSKPDGSNAVLSDATIVNPTFTADIEGAYVLNLIVNDGKVDSTAATVTINAAKANSVPVANASTTQNVLTGTIVALDGSKSSDADGDLLTYSWSFTSKPAGSTAILSDAAIVNPYITADVTGTYVLNLVVNDGNVNSEPVSVTINASSPNVAPVANAGNTQNVLTGSLVTLDGSGSSDANNDLLTYSWSFASKPAGSTAALSDGSIVNPVFTADVTGTYVLTLVVNDGNESSSPVFVTINASYPNAPPVANAGSIQNVLVGTLVTLDGSGSSDANNDPLTYSWTFTSKPTGSTAALSSSTDVKPSFTADIAGAYVLKLVVNDGKVNSTSSTVVINASTPNAAPVAKATASGSSVRTGTVVSLNGSGSSDANGDPLTFSWAFTSIPAGSNATLSNSNVVNPSFTADVDGTYVLNLKVNDGKVDSTAAIISINATTNVIQLFSKIASSSGTSINGYLQPGTKFKMSITNKSSETFYLNRAELSAAGIVLRYTIDTSLLNGGQLRAGESISLEFALNSDNLDKGLRFTYFLTDPVTGSVFTVYNDYASHGTVSVSWTN</sequence>
<dbReference type="Pfam" id="PF22352">
    <property type="entry name" value="K319L-like_PKD"/>
    <property type="match status" value="7"/>
</dbReference>
<dbReference type="Gene3D" id="2.60.40.10">
    <property type="entry name" value="Immunoglobulins"/>
    <property type="match status" value="9"/>
</dbReference>
<feature type="domain" description="PKD/Chitinase" evidence="2">
    <location>
        <begin position="31"/>
        <end position="124"/>
    </location>
</feature>
<evidence type="ECO:0000313" key="4">
    <source>
        <dbReference type="Proteomes" id="UP000006695"/>
    </source>
</evidence>
<dbReference type="STRING" id="351605.Gura_2254"/>
<evidence type="ECO:0000259" key="2">
    <source>
        <dbReference type="SMART" id="SM00089"/>
    </source>
</evidence>
<dbReference type="InterPro" id="IPR013783">
    <property type="entry name" value="Ig-like_fold"/>
</dbReference>
<feature type="domain" description="PKD/Chitinase" evidence="2">
    <location>
        <begin position="420"/>
        <end position="508"/>
    </location>
</feature>
<keyword evidence="1" id="KW-0732">Signal</keyword>
<feature type="domain" description="PKD/Chitinase" evidence="2">
    <location>
        <begin position="323"/>
        <end position="411"/>
    </location>
</feature>
<feature type="signal peptide" evidence="1">
    <location>
        <begin position="1"/>
        <end position="21"/>
    </location>
</feature>
<proteinExistence type="predicted"/>
<dbReference type="Pfam" id="PF18911">
    <property type="entry name" value="PKD_4"/>
    <property type="match status" value="2"/>
</dbReference>
<dbReference type="PANTHER" id="PTHR46182:SF2">
    <property type="entry name" value="FI19480P1"/>
    <property type="match status" value="1"/>
</dbReference>
<dbReference type="OrthoDB" id="5388941at2"/>
<dbReference type="GO" id="GO:0016020">
    <property type="term" value="C:membrane"/>
    <property type="evidence" value="ECO:0007669"/>
    <property type="project" value="TreeGrafter"/>
</dbReference>
<dbReference type="Proteomes" id="UP000006695">
    <property type="component" value="Chromosome"/>
</dbReference>
<dbReference type="InterPro" id="IPR029865">
    <property type="entry name" value="KIAA0319-like"/>
</dbReference>
<dbReference type="EMBL" id="CP000698">
    <property type="protein sequence ID" value="ABQ26437.1"/>
    <property type="molecule type" value="Genomic_DNA"/>
</dbReference>
<dbReference type="AlphaFoldDB" id="A5G3R9"/>
<dbReference type="InterPro" id="IPR022409">
    <property type="entry name" value="PKD/Chitinase_dom"/>
</dbReference>
<dbReference type="InterPro" id="IPR035986">
    <property type="entry name" value="PKD_dom_sf"/>
</dbReference>
<feature type="domain" description="PKD/Chitinase" evidence="2">
    <location>
        <begin position="515"/>
        <end position="603"/>
    </location>
</feature>
<dbReference type="CDD" id="cd00146">
    <property type="entry name" value="PKD"/>
    <property type="match status" value="3"/>
</dbReference>
<organism evidence="3 4">
    <name type="scientific">Geotalea uraniireducens (strain Rf4)</name>
    <name type="common">Geobacter uraniireducens</name>
    <dbReference type="NCBI Taxonomy" id="351605"/>
    <lineage>
        <taxon>Bacteria</taxon>
        <taxon>Pseudomonadati</taxon>
        <taxon>Thermodesulfobacteriota</taxon>
        <taxon>Desulfuromonadia</taxon>
        <taxon>Geobacterales</taxon>
        <taxon>Geobacteraceae</taxon>
        <taxon>Geotalea</taxon>
    </lineage>
</organism>
<feature type="chain" id="PRO_5002683279" evidence="1">
    <location>
        <begin position="22"/>
        <end position="1011"/>
    </location>
</feature>
<feature type="domain" description="PKD/Chitinase" evidence="2">
    <location>
        <begin position="705"/>
        <end position="793"/>
    </location>
</feature>
<feature type="domain" description="PKD/Chitinase" evidence="2">
    <location>
        <begin position="131"/>
        <end position="221"/>
    </location>
</feature>
<protein>
    <submittedName>
        <fullName evidence="3">PKD domain containing protein</fullName>
    </submittedName>
</protein>
<evidence type="ECO:0000313" key="3">
    <source>
        <dbReference type="EMBL" id="ABQ26437.1"/>
    </source>
</evidence>
<keyword evidence="4" id="KW-1185">Reference proteome</keyword>
<dbReference type="HOGENOM" id="CLU_297679_0_0_7"/>
<dbReference type="PANTHER" id="PTHR46182">
    <property type="entry name" value="FI19480P1"/>
    <property type="match status" value="1"/>
</dbReference>
<dbReference type="KEGG" id="gur:Gura_2254"/>
<dbReference type="InterPro" id="IPR000601">
    <property type="entry name" value="PKD_dom"/>
</dbReference>
<feature type="domain" description="PKD/Chitinase" evidence="2">
    <location>
        <begin position="800"/>
        <end position="889"/>
    </location>
</feature>
<dbReference type="InterPro" id="IPR017868">
    <property type="entry name" value="Filamin/ABP280_repeat-like"/>
</dbReference>
<dbReference type="PROSITE" id="PS50194">
    <property type="entry name" value="FILAMIN_REPEAT"/>
    <property type="match status" value="1"/>
</dbReference>
<dbReference type="SUPFAM" id="SSF49299">
    <property type="entry name" value="PKD domain"/>
    <property type="match status" value="9"/>
</dbReference>
<dbReference type="SMART" id="SM00089">
    <property type="entry name" value="PKD"/>
    <property type="match status" value="9"/>
</dbReference>
<dbReference type="RefSeq" id="WP_011939133.1">
    <property type="nucleotide sequence ID" value="NC_009483.1"/>
</dbReference>